<dbReference type="EMBL" id="FOXX01000003">
    <property type="protein sequence ID" value="SFQ45488.1"/>
    <property type="molecule type" value="Genomic_DNA"/>
</dbReference>
<sequence length="127" mass="14835">MWGIFIVIFITLWLLQSFMTRKQLKHYHQTIKEMSNRFSGYLGVGVDKKRLGIGTVLIVVTNSEGIIVDCRMMSGVTVFARFKKCKRFKDLDILDINILDYEAKYQSSLKMAIEKIYQQMKETVPML</sequence>
<reference evidence="1 2" key="1">
    <citation type="submission" date="2016-10" db="EMBL/GenBank/DDBJ databases">
        <authorList>
            <person name="Varghese N."/>
            <person name="Submissions S."/>
        </authorList>
    </citation>
    <scope>NUCLEOTIDE SEQUENCE [LARGE SCALE GENOMIC DNA]</scope>
    <source>
        <strain evidence="1 2">DSM 13796</strain>
    </source>
</reference>
<proteinExistence type="predicted"/>
<dbReference type="Pfam" id="PF06923">
    <property type="entry name" value="GutM"/>
    <property type="match status" value="1"/>
</dbReference>
<organism evidence="1 2">
    <name type="scientific">Priestia endophytica DSM 13796</name>
    <dbReference type="NCBI Taxonomy" id="1121089"/>
    <lineage>
        <taxon>Bacteria</taxon>
        <taxon>Bacillati</taxon>
        <taxon>Bacillota</taxon>
        <taxon>Bacilli</taxon>
        <taxon>Bacillales</taxon>
        <taxon>Bacillaceae</taxon>
        <taxon>Priestia</taxon>
    </lineage>
</organism>
<protein>
    <submittedName>
        <fullName evidence="1">Glucitol operon activator protein</fullName>
    </submittedName>
</protein>
<dbReference type="Proteomes" id="UP000182762">
    <property type="component" value="Unassembled WGS sequence"/>
</dbReference>
<keyword evidence="2" id="KW-1185">Reference proteome</keyword>
<dbReference type="InterPro" id="IPR009693">
    <property type="entry name" value="Glucitol_operon_activator"/>
</dbReference>
<dbReference type="GeneID" id="93710148"/>
<evidence type="ECO:0000313" key="2">
    <source>
        <dbReference type="Proteomes" id="UP000182762"/>
    </source>
</evidence>
<accession>A0A1I5YML9</accession>
<dbReference type="RefSeq" id="WP_061802808.1">
    <property type="nucleotide sequence ID" value="NZ_FOXX01000003.1"/>
</dbReference>
<evidence type="ECO:0000313" key="1">
    <source>
        <dbReference type="EMBL" id="SFQ45488.1"/>
    </source>
</evidence>
<comment type="caution">
    <text evidence="1">The sequence shown here is derived from an EMBL/GenBank/DDBJ whole genome shotgun (WGS) entry which is preliminary data.</text>
</comment>
<gene>
    <name evidence="1" type="ORF">SAMN02745910_01429</name>
</gene>
<name>A0A1I5YML9_9BACI</name>